<keyword evidence="2" id="KW-1185">Reference proteome</keyword>
<proteinExistence type="predicted"/>
<name>A0A4Y7XBA9_9GAMM</name>
<sequence length="140" mass="16071">MYLNALYAIANSKYWTLEELQGWADATIAQVKSPKHWLCSLSLSQSFAEASSAILMELSGVGDYDSKLIIGFLYLKYLENPCLKENIHRLIFGIYDARFALEEHELETEKNKVYASWSQKERDYLVSPELVSTELDSLSY</sequence>
<gene>
    <name evidence="1" type="ORF">E2B99_10875</name>
</gene>
<comment type="caution">
    <text evidence="1">The sequence shown here is derived from an EMBL/GenBank/DDBJ whole genome shotgun (WGS) entry which is preliminary data.</text>
</comment>
<dbReference type="AlphaFoldDB" id="A0A4Y7XBA9"/>
<dbReference type="EMBL" id="SNTY01000047">
    <property type="protein sequence ID" value="TEU25046.1"/>
    <property type="molecule type" value="Genomic_DNA"/>
</dbReference>
<accession>A0A4Y7XBA9</accession>
<dbReference type="STRING" id="1120977.GCA_000619845_01892"/>
<dbReference type="RefSeq" id="WP_134244959.1">
    <property type="nucleotide sequence ID" value="NZ_SNTY01000047.1"/>
</dbReference>
<dbReference type="Proteomes" id="UP000297834">
    <property type="component" value="Unassembled WGS sequence"/>
</dbReference>
<dbReference type="OrthoDB" id="9831363at2"/>
<organism evidence="1 2">
    <name type="scientific">Alkanindiges illinoisensis</name>
    <dbReference type="NCBI Taxonomy" id="197183"/>
    <lineage>
        <taxon>Bacteria</taxon>
        <taxon>Pseudomonadati</taxon>
        <taxon>Pseudomonadota</taxon>
        <taxon>Gammaproteobacteria</taxon>
        <taxon>Moraxellales</taxon>
        <taxon>Moraxellaceae</taxon>
        <taxon>Alkanindiges</taxon>
    </lineage>
</organism>
<evidence type="ECO:0000313" key="1">
    <source>
        <dbReference type="EMBL" id="TEU25046.1"/>
    </source>
</evidence>
<reference evidence="1 2" key="1">
    <citation type="submission" date="2019-03" db="EMBL/GenBank/DDBJ databases">
        <title>Alkanindiges illinoisensis: a potential pathogenic isolated from ascites of a gastric cancer patient with abdominal metastasis.</title>
        <authorList>
            <person name="Hu X."/>
            <person name="Yang B."/>
            <person name="Yan X."/>
            <person name="Lin L."/>
            <person name="Zhao H."/>
            <person name="Zhou F."/>
            <person name="Su B."/>
            <person name="Chen J."/>
            <person name="Rui Y."/>
            <person name="Wang Q."/>
            <person name="Zheng L."/>
        </authorList>
    </citation>
    <scope>NUCLEOTIDE SEQUENCE [LARGE SCALE GENOMIC DNA]</scope>
    <source>
        <strain evidence="1 2">NFYY 23406</strain>
    </source>
</reference>
<evidence type="ECO:0000313" key="2">
    <source>
        <dbReference type="Proteomes" id="UP000297834"/>
    </source>
</evidence>
<protein>
    <submittedName>
        <fullName evidence="1">Uncharacterized protein</fullName>
    </submittedName>
</protein>